<evidence type="ECO:0000256" key="1">
    <source>
        <dbReference type="SAM" id="MobiDB-lite"/>
    </source>
</evidence>
<protein>
    <submittedName>
        <fullName evidence="2">Uncharacterized protein</fullName>
    </submittedName>
</protein>
<keyword evidence="3" id="KW-1185">Reference proteome</keyword>
<dbReference type="Gene3D" id="2.60.120.260">
    <property type="entry name" value="Galactose-binding domain-like"/>
    <property type="match status" value="1"/>
</dbReference>
<feature type="region of interest" description="Disordered" evidence="1">
    <location>
        <begin position="402"/>
        <end position="431"/>
    </location>
</feature>
<gene>
    <name evidence="2" type="ORF">N0V87_007011</name>
</gene>
<accession>A0A9W8WVU3</accession>
<dbReference type="Proteomes" id="UP001140562">
    <property type="component" value="Unassembled WGS sequence"/>
</dbReference>
<comment type="caution">
    <text evidence="2">The sequence shown here is derived from an EMBL/GenBank/DDBJ whole genome shotgun (WGS) entry which is preliminary data.</text>
</comment>
<dbReference type="PANTHER" id="PTHR36578">
    <property type="entry name" value="CHROMOSOME 15, WHOLE GENOME SHOTGUN SEQUENCE"/>
    <property type="match status" value="1"/>
</dbReference>
<sequence length="607" mass="64070">MALETPFISIWNPLESSISKCVPSPLRAFLASSLLGFAAAAPQVINIGAALAVPTPTVLGPKIEETKPAAITYNPTAAASAVAAVVKGEGAIEKRDDAVFDITIATTIDAAAIDQQNGTVSVSKRAACDAQPLGAGPVASPDTAEAFLQDSRIINAATSASTPTGYEKSFMNKAGSSQQIGYLTYKSFNTYDVQGCADACDGERYCRGFNIYFERDPSVEPGSDCPNPASTTNIKCSLYGYPVGGDAATNQGQWRQQFQVVIAGSNGYSKLNKGLPSVDSFKPPTALPAAINAPLDDGHDTYDGMRLFNDNPYDPALCAAACQAQTDYDKAHPDSNGNYKPCNFFTSYILTKNDVPLGTYCSFYTRTWDSSYATNTGYYYGDDRYKVIDAASYEITNPSSGVIGGQSSSSVATSTSTSTSSSSSSSTATPTPTFTPFPAGVNVLQNPGFESISVSGPSGTMDNWSSVGGGRIYPNKFEPAAHGGSTYAIMNYVGQYSNPVPIMSQSLTAFDTTKSYTLTFSYDLHSIVSSSSCTLSVSLGDVTIYTKTLTPADDPRPYNWKGPVTSTAVTPASREAALSFKYECSPSASQSNAYSYIFLDDLSLSSN</sequence>
<name>A0A9W8WVU3_9PLEO</name>
<dbReference type="EMBL" id="JAPEUV010000080">
    <property type="protein sequence ID" value="KAJ4334259.1"/>
    <property type="molecule type" value="Genomic_DNA"/>
</dbReference>
<dbReference type="AlphaFoldDB" id="A0A9W8WVU3"/>
<organism evidence="2 3">
    <name type="scientific">Didymella glomerata</name>
    <dbReference type="NCBI Taxonomy" id="749621"/>
    <lineage>
        <taxon>Eukaryota</taxon>
        <taxon>Fungi</taxon>
        <taxon>Dikarya</taxon>
        <taxon>Ascomycota</taxon>
        <taxon>Pezizomycotina</taxon>
        <taxon>Dothideomycetes</taxon>
        <taxon>Pleosporomycetidae</taxon>
        <taxon>Pleosporales</taxon>
        <taxon>Pleosporineae</taxon>
        <taxon>Didymellaceae</taxon>
        <taxon>Didymella</taxon>
    </lineage>
</organism>
<dbReference type="OrthoDB" id="271448at2759"/>
<evidence type="ECO:0000313" key="3">
    <source>
        <dbReference type="Proteomes" id="UP001140562"/>
    </source>
</evidence>
<evidence type="ECO:0000313" key="2">
    <source>
        <dbReference type="EMBL" id="KAJ4334259.1"/>
    </source>
</evidence>
<proteinExistence type="predicted"/>
<reference evidence="2" key="1">
    <citation type="submission" date="2022-10" db="EMBL/GenBank/DDBJ databases">
        <title>Tapping the CABI collections for fungal endophytes: first genome assemblies for Collariella, Neodidymelliopsis, Ascochyta clinopodiicola, Didymella pomorum, Didymosphaeria variabile, Neocosmospora piperis and Neocucurbitaria cava.</title>
        <authorList>
            <person name="Hill R."/>
        </authorList>
    </citation>
    <scope>NUCLEOTIDE SEQUENCE</scope>
    <source>
        <strain evidence="2">IMI 360193</strain>
    </source>
</reference>
<dbReference type="PANTHER" id="PTHR36578:SF1">
    <property type="entry name" value="APPLE DOMAIN-CONTAINING PROTEIN"/>
    <property type="match status" value="1"/>
</dbReference>